<keyword evidence="3" id="KW-1185">Reference proteome</keyword>
<dbReference type="AlphaFoldDB" id="A0A518GKA2"/>
<dbReference type="Proteomes" id="UP000315349">
    <property type="component" value="Chromosome"/>
</dbReference>
<evidence type="ECO:0000313" key="2">
    <source>
        <dbReference type="EMBL" id="QDV28998.1"/>
    </source>
</evidence>
<keyword evidence="1" id="KW-0812">Transmembrane</keyword>
<dbReference type="OrthoDB" id="215444at2"/>
<keyword evidence="1" id="KW-0472">Membrane</keyword>
<dbReference type="EMBL" id="CP036299">
    <property type="protein sequence ID" value="QDV28998.1"/>
    <property type="molecule type" value="Genomic_DNA"/>
</dbReference>
<reference evidence="2 3" key="1">
    <citation type="submission" date="2019-02" db="EMBL/GenBank/DDBJ databases">
        <title>Deep-cultivation of Planctomycetes and their phenomic and genomic characterization uncovers novel biology.</title>
        <authorList>
            <person name="Wiegand S."/>
            <person name="Jogler M."/>
            <person name="Boedeker C."/>
            <person name="Pinto D."/>
            <person name="Vollmers J."/>
            <person name="Rivas-Marin E."/>
            <person name="Kohn T."/>
            <person name="Peeters S.H."/>
            <person name="Heuer A."/>
            <person name="Rast P."/>
            <person name="Oberbeckmann S."/>
            <person name="Bunk B."/>
            <person name="Jeske O."/>
            <person name="Meyerdierks A."/>
            <person name="Storesund J.E."/>
            <person name="Kallscheuer N."/>
            <person name="Luecker S."/>
            <person name="Lage O.M."/>
            <person name="Pohl T."/>
            <person name="Merkel B.J."/>
            <person name="Hornburger P."/>
            <person name="Mueller R.-W."/>
            <person name="Bruemmer F."/>
            <person name="Labrenz M."/>
            <person name="Spormann A.M."/>
            <person name="Op den Camp H."/>
            <person name="Overmann J."/>
            <person name="Amann R."/>
            <person name="Jetten M.S.M."/>
            <person name="Mascher T."/>
            <person name="Medema M.H."/>
            <person name="Devos D.P."/>
            <person name="Kaster A.-K."/>
            <person name="Ovreas L."/>
            <person name="Rohde M."/>
            <person name="Galperin M.Y."/>
            <person name="Jogler C."/>
        </authorList>
    </citation>
    <scope>NUCLEOTIDE SEQUENCE [LARGE SCALE GENOMIC DNA]</scope>
    <source>
        <strain evidence="2 3">Spb1</strain>
    </source>
</reference>
<feature type="transmembrane region" description="Helical" evidence="1">
    <location>
        <begin position="15"/>
        <end position="36"/>
    </location>
</feature>
<evidence type="ECO:0000313" key="3">
    <source>
        <dbReference type="Proteomes" id="UP000315349"/>
    </source>
</evidence>
<keyword evidence="1" id="KW-1133">Transmembrane helix</keyword>
<name>A0A518GKA2_9PLAN</name>
<organism evidence="2 3">
    <name type="scientific">Planctopirus ephydatiae</name>
    <dbReference type="NCBI Taxonomy" id="2528019"/>
    <lineage>
        <taxon>Bacteria</taxon>
        <taxon>Pseudomonadati</taxon>
        <taxon>Planctomycetota</taxon>
        <taxon>Planctomycetia</taxon>
        <taxon>Planctomycetales</taxon>
        <taxon>Planctomycetaceae</taxon>
        <taxon>Planctopirus</taxon>
    </lineage>
</organism>
<sequence>MTTPADSPGKGLMNFVVYGLLIVLLIAVFAQVVFAITALTGDKIDQQYLLLLPVLAPVVVGVCIVTSMVSLLLPPSKLRSSTPKVCSLLVVIQVILWAAS</sequence>
<evidence type="ECO:0000256" key="1">
    <source>
        <dbReference type="SAM" id="Phobius"/>
    </source>
</evidence>
<dbReference type="RefSeq" id="WP_145296242.1">
    <property type="nucleotide sequence ID" value="NZ_CP036299.1"/>
</dbReference>
<accession>A0A518GKA2</accession>
<protein>
    <submittedName>
        <fullName evidence="2">Uncharacterized protein</fullName>
    </submittedName>
</protein>
<dbReference type="KEGG" id="peh:Spb1_08660"/>
<feature type="transmembrane region" description="Helical" evidence="1">
    <location>
        <begin position="48"/>
        <end position="69"/>
    </location>
</feature>
<proteinExistence type="predicted"/>
<gene>
    <name evidence="2" type="ORF">Spb1_08660</name>
</gene>